<dbReference type="PANTHER" id="PTHR43792:SF1">
    <property type="entry name" value="N-ACETYLTRANSFERASE DOMAIN-CONTAINING PROTEIN"/>
    <property type="match status" value="1"/>
</dbReference>
<evidence type="ECO:0000259" key="1">
    <source>
        <dbReference type="PROSITE" id="PS51186"/>
    </source>
</evidence>
<dbReference type="InterPro" id="IPR016181">
    <property type="entry name" value="Acyl_CoA_acyltransferase"/>
</dbReference>
<accession>A0A853CQ26</accession>
<keyword evidence="2" id="KW-0808">Transferase</keyword>
<sequence>MTSLPRRPRPLRHGGLMRGLSGLRALWSPPVLGMPVVAREVRTARLLLRPYRATDDADWRRIEDDEEVRRGLDRPLRTPRQAHEHLLARTTHTSLSEPGDLLVLAVEHDGRVIGDVSLHLRTVAAETRVVEIGWLQLTSEGGRGYATEAARAMLDLAFGEVGACLVTAVVDRSNLSSARLALRLGFRLAGATAQRATFVLAEADDAALRAAQPACGSADTPPFGTKSVDNL</sequence>
<evidence type="ECO:0000313" key="2">
    <source>
        <dbReference type="EMBL" id="NYJ22368.1"/>
    </source>
</evidence>
<dbReference type="SUPFAM" id="SSF55729">
    <property type="entry name" value="Acyl-CoA N-acyltransferases (Nat)"/>
    <property type="match status" value="1"/>
</dbReference>
<dbReference type="RefSeq" id="WP_179604421.1">
    <property type="nucleotide sequence ID" value="NZ_BAABEH010000001.1"/>
</dbReference>
<dbReference type="InterPro" id="IPR000182">
    <property type="entry name" value="GNAT_dom"/>
</dbReference>
<organism evidence="2 3">
    <name type="scientific">Leifsonia shinshuensis</name>
    <dbReference type="NCBI Taxonomy" id="150026"/>
    <lineage>
        <taxon>Bacteria</taxon>
        <taxon>Bacillati</taxon>
        <taxon>Actinomycetota</taxon>
        <taxon>Actinomycetes</taxon>
        <taxon>Micrococcales</taxon>
        <taxon>Microbacteriaceae</taxon>
        <taxon>Leifsonia</taxon>
    </lineage>
</organism>
<dbReference type="Gene3D" id="3.40.630.30">
    <property type="match status" value="1"/>
</dbReference>
<evidence type="ECO:0000313" key="3">
    <source>
        <dbReference type="Proteomes" id="UP000578352"/>
    </source>
</evidence>
<protein>
    <submittedName>
        <fullName evidence="2">RimJ/RimL family protein N-acetyltransferase</fullName>
    </submittedName>
</protein>
<dbReference type="PANTHER" id="PTHR43792">
    <property type="entry name" value="GNAT FAMILY, PUTATIVE (AFU_ORTHOLOGUE AFUA_3G00765)-RELATED-RELATED"/>
    <property type="match status" value="1"/>
</dbReference>
<dbReference type="InterPro" id="IPR051531">
    <property type="entry name" value="N-acetyltransferase"/>
</dbReference>
<reference evidence="2 3" key="1">
    <citation type="submission" date="2020-07" db="EMBL/GenBank/DDBJ databases">
        <title>Sequencing the genomes of 1000 actinobacteria strains.</title>
        <authorList>
            <person name="Klenk H.-P."/>
        </authorList>
    </citation>
    <scope>NUCLEOTIDE SEQUENCE [LARGE SCALE GENOMIC DNA]</scope>
    <source>
        <strain evidence="2 3">DSM 15165</strain>
    </source>
</reference>
<dbReference type="PROSITE" id="PS51186">
    <property type="entry name" value="GNAT"/>
    <property type="match status" value="1"/>
</dbReference>
<dbReference type="GO" id="GO:0016747">
    <property type="term" value="F:acyltransferase activity, transferring groups other than amino-acyl groups"/>
    <property type="evidence" value="ECO:0007669"/>
    <property type="project" value="InterPro"/>
</dbReference>
<comment type="caution">
    <text evidence="2">The sequence shown here is derived from an EMBL/GenBank/DDBJ whole genome shotgun (WGS) entry which is preliminary data.</text>
</comment>
<dbReference type="Proteomes" id="UP000578352">
    <property type="component" value="Unassembled WGS sequence"/>
</dbReference>
<proteinExistence type="predicted"/>
<dbReference type="Pfam" id="PF13302">
    <property type="entry name" value="Acetyltransf_3"/>
    <property type="match status" value="1"/>
</dbReference>
<dbReference type="AlphaFoldDB" id="A0A853CQ26"/>
<name>A0A853CQ26_9MICO</name>
<gene>
    <name evidence="2" type="ORF">HNR13_000655</name>
</gene>
<feature type="domain" description="N-acetyltransferase" evidence="1">
    <location>
        <begin position="46"/>
        <end position="215"/>
    </location>
</feature>
<dbReference type="EMBL" id="JACCFL010000001">
    <property type="protein sequence ID" value="NYJ22368.1"/>
    <property type="molecule type" value="Genomic_DNA"/>
</dbReference>